<organism evidence="3 4">
    <name type="scientific">Acinetobacter baumannii 21072</name>
    <dbReference type="NCBI Taxonomy" id="1310697"/>
    <lineage>
        <taxon>Bacteria</taxon>
        <taxon>Pseudomonadati</taxon>
        <taxon>Pseudomonadota</taxon>
        <taxon>Gammaproteobacteria</taxon>
        <taxon>Moraxellales</taxon>
        <taxon>Moraxellaceae</taxon>
        <taxon>Acinetobacter</taxon>
        <taxon>Acinetobacter calcoaceticus/baumannii complex</taxon>
    </lineage>
</organism>
<evidence type="ECO:0000259" key="2">
    <source>
        <dbReference type="PROSITE" id="PS50994"/>
    </source>
</evidence>
<feature type="domain" description="Integrase catalytic" evidence="2">
    <location>
        <begin position="261"/>
        <end position="471"/>
    </location>
</feature>
<gene>
    <name evidence="3" type="primary">tnsB</name>
    <name evidence="3" type="ORF">J596_1788</name>
</gene>
<dbReference type="Gene3D" id="3.30.420.10">
    <property type="entry name" value="Ribonuclease H-like superfamily/Ribonuclease H"/>
    <property type="match status" value="1"/>
</dbReference>
<protein>
    <submittedName>
        <fullName evidence="3">Transposon Tn7 transposition protein tnsB</fullName>
    </submittedName>
</protein>
<feature type="compositionally biased region" description="Acidic residues" evidence="1">
    <location>
        <begin position="686"/>
        <end position="695"/>
    </location>
</feature>
<dbReference type="AlphaFoldDB" id="A0A062IGS9"/>
<dbReference type="RefSeq" id="WP_032036488.1">
    <property type="nucleotide sequence ID" value="NZ_JMOD01000026.1"/>
</dbReference>
<reference evidence="3 4" key="1">
    <citation type="submission" date="2014-04" db="EMBL/GenBank/DDBJ databases">
        <title>Comparative genomics and transcriptomics to identify genetic mechanisms underlying the emergence of carbapenem resistant Acinetobacter baumannii (CRAb).</title>
        <authorList>
            <person name="Harris A.D."/>
            <person name="Johnson K.J."/>
            <person name="George J."/>
            <person name="Nadendla S."/>
            <person name="Daugherty S.C."/>
            <person name="Parankush S."/>
            <person name="Sadzewicz L."/>
            <person name="Tallon L."/>
            <person name="Sengamalay N."/>
            <person name="Hazen T.H."/>
            <person name="Rasko D.A."/>
        </authorList>
    </citation>
    <scope>NUCLEOTIDE SEQUENCE [LARGE SCALE GENOMIC DNA]</scope>
    <source>
        <strain evidence="3 4">21072</strain>
    </source>
</reference>
<name>A0A062IGS9_ACIBA</name>
<dbReference type="PROSITE" id="PS50994">
    <property type="entry name" value="INTEGRASE"/>
    <property type="match status" value="1"/>
</dbReference>
<dbReference type="InterPro" id="IPR036397">
    <property type="entry name" value="RNaseH_sf"/>
</dbReference>
<feature type="region of interest" description="Disordered" evidence="1">
    <location>
        <begin position="675"/>
        <end position="695"/>
    </location>
</feature>
<evidence type="ECO:0000313" key="4">
    <source>
        <dbReference type="Proteomes" id="UP000027327"/>
    </source>
</evidence>
<dbReference type="PATRIC" id="fig|1310697.3.peg.1723"/>
<accession>A0A062IGS9</accession>
<dbReference type="EMBL" id="JMOD01000026">
    <property type="protein sequence ID" value="KCY18995.1"/>
    <property type="molecule type" value="Genomic_DNA"/>
</dbReference>
<dbReference type="Proteomes" id="UP000027327">
    <property type="component" value="Unassembled WGS sequence"/>
</dbReference>
<proteinExistence type="predicted"/>
<dbReference type="GO" id="GO:0015074">
    <property type="term" value="P:DNA integration"/>
    <property type="evidence" value="ECO:0007669"/>
    <property type="project" value="InterPro"/>
</dbReference>
<evidence type="ECO:0000313" key="3">
    <source>
        <dbReference type="EMBL" id="KCY18995.1"/>
    </source>
</evidence>
<evidence type="ECO:0000256" key="1">
    <source>
        <dbReference type="SAM" id="MobiDB-lite"/>
    </source>
</evidence>
<dbReference type="SUPFAM" id="SSF53098">
    <property type="entry name" value="Ribonuclease H-like"/>
    <property type="match status" value="1"/>
</dbReference>
<dbReference type="GO" id="GO:0003676">
    <property type="term" value="F:nucleic acid binding"/>
    <property type="evidence" value="ECO:0007669"/>
    <property type="project" value="InterPro"/>
</dbReference>
<dbReference type="InterPro" id="IPR012337">
    <property type="entry name" value="RNaseH-like_sf"/>
</dbReference>
<dbReference type="InterPro" id="IPR001584">
    <property type="entry name" value="Integrase_cat-core"/>
</dbReference>
<sequence>MLKINEVLNFESSLFRILTILPGSVIWISLDLENAFPIEVSRTEILKGLEDGNIERTIDPYESLAFIQPEKESIQEIKRDQNYALIYPLISHELFYIPIQRGKIISEIMNQHEVTKQTIYRLARRYWQRGQTPNALLPDYRNSGAKGQKRIAKDKKLGRPRIYNSEQGINVNENIEKLFYRTIKLFFLKDNKHSLPFVYRKFQTTYKNLYPDTAESDIPTIWQFKYYYEKEFKKIESIKARISTSNYRKDYRPLQSTSNAQALGPGARYEIDATIADIYLVSNSNPESIVGRPTIYFVIDVFSRLVAGFYIGFESPSYLAAIQALNIAMTDKVQYCAEYGILIQPEDWPAVGLPDALLADRGELLGYQIEALEKTFAVRLENAPARRGDAKGIVEQAFNTYQAYFKKEGKGKGVVEGTTVKKTGGNDYRQDATLNIHQFTEIILACIISHNQFHVLKTYDREPDMPNDLPTIPLHLWNWGIQNRTGKLRSVPEEALRIALLPRTKITISDLGIKAFGLYYLAKEVLDLGWLHRKTQSSRPQNFEAAYDPYSMNKIYIFPKDSSLEYWIGSLSDRSREFMDCTLWEVKERQKAQKEHLVQHELEASKKRRELEVFISEKLNTKHPKSPIKPSQRIAEITENKAKEKNIERKAKVQQQEIVDTNIIPMPKLKTSIKPQDAEAVHYPDLTDELFGEDD</sequence>
<comment type="caution">
    <text evidence="3">The sequence shown here is derived from an EMBL/GenBank/DDBJ whole genome shotgun (WGS) entry which is preliminary data.</text>
</comment>